<name>A0A072U1K1_MEDTR</name>
<evidence type="ECO:0000313" key="4">
    <source>
        <dbReference type="Proteomes" id="UP000002051"/>
    </source>
</evidence>
<reference evidence="5" key="4">
    <citation type="journal article" date="2018" name="Nat. Plants">
        <title>Whole-genome landscape of Medicago truncatula symbiotic genes.</title>
        <authorList>
            <person name="Pecrix Y."/>
            <person name="Staton S.E."/>
            <person name="Sallet E."/>
            <person name="Lelandais-Briere C."/>
            <person name="Moreau S."/>
            <person name="Carrere S."/>
            <person name="Blein T."/>
            <person name="Jardinaud M.F."/>
            <person name="Latrasse D."/>
            <person name="Zouine M."/>
            <person name="Zahm M."/>
            <person name="Kreplak J."/>
            <person name="Mayjonade B."/>
            <person name="Satge C."/>
            <person name="Perez M."/>
            <person name="Cauet S."/>
            <person name="Marande W."/>
            <person name="Chantry-Darmon C."/>
            <person name="Lopez-Roques C."/>
            <person name="Bouchez O."/>
            <person name="Berard A."/>
            <person name="Debelle F."/>
            <person name="Munos S."/>
            <person name="Bendahmane A."/>
            <person name="Berges H."/>
            <person name="Niebel A."/>
            <person name="Buitink J."/>
            <person name="Frugier F."/>
            <person name="Benhamed M."/>
            <person name="Crespi M."/>
            <person name="Gouzy J."/>
            <person name="Gamas P."/>
        </authorList>
    </citation>
    <scope>NUCLEOTIDE SEQUENCE [LARGE SCALE GENOMIC DNA]</scope>
    <source>
        <strain evidence="5">cv. Jemalong A17</strain>
    </source>
</reference>
<dbReference type="EMBL" id="CM001224">
    <property type="protein sequence ID" value="KEH19680.1"/>
    <property type="molecule type" value="Genomic_DNA"/>
</dbReference>
<dbReference type="PANTHER" id="PTHR31284">
    <property type="entry name" value="ACID PHOSPHATASE-LIKE PROTEIN"/>
    <property type="match status" value="1"/>
</dbReference>
<dbReference type="Proteomes" id="UP000002051">
    <property type="component" value="Chromosome 8"/>
</dbReference>
<keyword evidence="4" id="KW-1185">Reference proteome</keyword>
<dbReference type="EC" id="3.1.3.2" evidence="2"/>
<reference evidence="1 4" key="2">
    <citation type="journal article" date="2014" name="BMC Genomics">
        <title>An improved genome release (version Mt4.0) for the model legume Medicago truncatula.</title>
        <authorList>
            <person name="Tang H."/>
            <person name="Krishnakumar V."/>
            <person name="Bidwell S."/>
            <person name="Rosen B."/>
            <person name="Chan A."/>
            <person name="Zhou S."/>
            <person name="Gentzbittel L."/>
            <person name="Childs K.L."/>
            <person name="Yandell M."/>
            <person name="Gundlach H."/>
            <person name="Mayer K.F."/>
            <person name="Schwartz D.C."/>
            <person name="Town C.D."/>
        </authorList>
    </citation>
    <scope>GENOME REANNOTATION</scope>
    <source>
        <strain evidence="1">A17</strain>
        <strain evidence="3 4">cv. Jemalong A17</strain>
    </source>
</reference>
<evidence type="ECO:0000313" key="1">
    <source>
        <dbReference type="EMBL" id="KEH19680.1"/>
    </source>
</evidence>
<dbReference type="EnsemblPlants" id="KEH19680">
    <property type="protein sequence ID" value="KEH19680"/>
    <property type="gene ID" value="MTR_8g466370"/>
</dbReference>
<reference evidence="2" key="5">
    <citation type="journal article" date="2018" name="Nat. Plants">
        <title>Whole-genome landscape of Medicago truncatula symbiotic genes.</title>
        <authorList>
            <person name="Pecrix Y."/>
            <person name="Gamas P."/>
            <person name="Carrere S."/>
        </authorList>
    </citation>
    <scope>NUCLEOTIDE SEQUENCE</scope>
    <source>
        <tissue evidence="2">Leaves</tissue>
    </source>
</reference>
<dbReference type="InterPro" id="IPR005519">
    <property type="entry name" value="Acid_phosphat_B-like"/>
</dbReference>
<dbReference type="PANTHER" id="PTHR31284:SF19">
    <property type="entry name" value="VEGETATIVE STORAGE PROTEIN 1-RELATED"/>
    <property type="match status" value="1"/>
</dbReference>
<dbReference type="Pfam" id="PF03767">
    <property type="entry name" value="Acid_phosphat_B"/>
    <property type="match status" value="1"/>
</dbReference>
<dbReference type="Proteomes" id="UP000265566">
    <property type="component" value="Chromosome 8"/>
</dbReference>
<reference evidence="1 4" key="1">
    <citation type="journal article" date="2011" name="Nature">
        <title>The Medicago genome provides insight into the evolution of rhizobial symbioses.</title>
        <authorList>
            <person name="Young N.D."/>
            <person name="Debelle F."/>
            <person name="Oldroyd G.E."/>
            <person name="Geurts R."/>
            <person name="Cannon S.B."/>
            <person name="Udvardi M.K."/>
            <person name="Benedito V.A."/>
            <person name="Mayer K.F."/>
            <person name="Gouzy J."/>
            <person name="Schoof H."/>
            <person name="Van de Peer Y."/>
            <person name="Proost S."/>
            <person name="Cook D.R."/>
            <person name="Meyers B.C."/>
            <person name="Spannagl M."/>
            <person name="Cheung F."/>
            <person name="De Mita S."/>
            <person name="Krishnakumar V."/>
            <person name="Gundlach H."/>
            <person name="Zhou S."/>
            <person name="Mudge J."/>
            <person name="Bharti A.K."/>
            <person name="Murray J.D."/>
            <person name="Naoumkina M.A."/>
            <person name="Rosen B."/>
            <person name="Silverstein K.A."/>
            <person name="Tang H."/>
            <person name="Rombauts S."/>
            <person name="Zhao P.X."/>
            <person name="Zhou P."/>
            <person name="Barbe V."/>
            <person name="Bardou P."/>
            <person name="Bechner M."/>
            <person name="Bellec A."/>
            <person name="Berger A."/>
            <person name="Berges H."/>
            <person name="Bidwell S."/>
            <person name="Bisseling T."/>
            <person name="Choisne N."/>
            <person name="Couloux A."/>
            <person name="Denny R."/>
            <person name="Deshpande S."/>
            <person name="Dai X."/>
            <person name="Doyle J.J."/>
            <person name="Dudez A.M."/>
            <person name="Farmer A.D."/>
            <person name="Fouteau S."/>
            <person name="Franken C."/>
            <person name="Gibelin C."/>
            <person name="Gish J."/>
            <person name="Goldstein S."/>
            <person name="Gonzalez A.J."/>
            <person name="Green P.J."/>
            <person name="Hallab A."/>
            <person name="Hartog M."/>
            <person name="Hua A."/>
            <person name="Humphray S.J."/>
            <person name="Jeong D.H."/>
            <person name="Jing Y."/>
            <person name="Jocker A."/>
            <person name="Kenton S.M."/>
            <person name="Kim D.J."/>
            <person name="Klee K."/>
            <person name="Lai H."/>
            <person name="Lang C."/>
            <person name="Lin S."/>
            <person name="Macmil S.L."/>
            <person name="Magdelenat G."/>
            <person name="Matthews L."/>
            <person name="McCorrison J."/>
            <person name="Monaghan E.L."/>
            <person name="Mun J.H."/>
            <person name="Najar F.Z."/>
            <person name="Nicholson C."/>
            <person name="Noirot C."/>
            <person name="O'Bleness M."/>
            <person name="Paule C.R."/>
            <person name="Poulain J."/>
            <person name="Prion F."/>
            <person name="Qin B."/>
            <person name="Qu C."/>
            <person name="Retzel E.F."/>
            <person name="Riddle C."/>
            <person name="Sallet E."/>
            <person name="Samain S."/>
            <person name="Samson N."/>
            <person name="Sanders I."/>
            <person name="Saurat O."/>
            <person name="Scarpelli C."/>
            <person name="Schiex T."/>
            <person name="Segurens B."/>
            <person name="Severin A.J."/>
            <person name="Sherrier D.J."/>
            <person name="Shi R."/>
            <person name="Sims S."/>
            <person name="Singer S.R."/>
            <person name="Sinharoy S."/>
            <person name="Sterck L."/>
            <person name="Viollet A."/>
            <person name="Wang B.B."/>
            <person name="Wang K."/>
            <person name="Wang M."/>
            <person name="Wang X."/>
            <person name="Warfsmann J."/>
            <person name="Weissenbach J."/>
            <person name="White D.D."/>
            <person name="White J.D."/>
            <person name="Wiley G.B."/>
            <person name="Wincker P."/>
            <person name="Xing Y."/>
            <person name="Yang L."/>
            <person name="Yao Z."/>
            <person name="Ying F."/>
            <person name="Zhai J."/>
            <person name="Zhou L."/>
            <person name="Zuber A."/>
            <person name="Denarie J."/>
            <person name="Dixon R.A."/>
            <person name="May G.D."/>
            <person name="Schwartz D.C."/>
            <person name="Rogers J."/>
            <person name="Quetier F."/>
            <person name="Town C.D."/>
            <person name="Roe B.A."/>
        </authorList>
    </citation>
    <scope>NUCLEOTIDE SEQUENCE [LARGE SCALE GENOMIC DNA]</scope>
    <source>
        <strain evidence="1">A17</strain>
        <strain evidence="3 4">cv. Jemalong A17</strain>
    </source>
</reference>
<dbReference type="Gramene" id="rna46791">
    <property type="protein sequence ID" value="RHN40621.1"/>
    <property type="gene ID" value="gene46791"/>
</dbReference>
<sequence>MLLLPDQPIIEGIFYGSSLNQKNDGFNLNGTHESTFNIFPLRMKTGPGGKYIPDVSCASWRVIVEAHNIINRKTVPQECEEYVGNYMLGDQYRADSKFVNREGFFYARTLNLKERW</sequence>
<evidence type="ECO:0000313" key="3">
    <source>
        <dbReference type="EnsemblPlants" id="KEH19680"/>
    </source>
</evidence>
<dbReference type="GO" id="GO:0003993">
    <property type="term" value="F:acid phosphatase activity"/>
    <property type="evidence" value="ECO:0007669"/>
    <property type="project" value="UniProtKB-EC"/>
</dbReference>
<evidence type="ECO:0000313" key="5">
    <source>
        <dbReference type="Proteomes" id="UP000265566"/>
    </source>
</evidence>
<reference evidence="3" key="3">
    <citation type="submission" date="2015-04" db="UniProtKB">
        <authorList>
            <consortium name="EnsemblPlants"/>
        </authorList>
    </citation>
    <scope>IDENTIFICATION</scope>
    <source>
        <strain evidence="3">cv. Jemalong A17</strain>
    </source>
</reference>
<dbReference type="HOGENOM" id="CLU_2100559_0_0_1"/>
<dbReference type="InterPro" id="IPR023214">
    <property type="entry name" value="HAD_sf"/>
</dbReference>
<dbReference type="Gene3D" id="3.40.50.1000">
    <property type="entry name" value="HAD superfamily/HAD-like"/>
    <property type="match status" value="1"/>
</dbReference>
<dbReference type="AlphaFoldDB" id="A0A072U1K1"/>
<evidence type="ECO:0000313" key="2">
    <source>
        <dbReference type="EMBL" id="RHN40621.1"/>
    </source>
</evidence>
<dbReference type="STRING" id="3880.A0A072U1K1"/>
<dbReference type="EMBL" id="PSQE01000008">
    <property type="protein sequence ID" value="RHN40621.1"/>
    <property type="molecule type" value="Genomic_DNA"/>
</dbReference>
<proteinExistence type="predicted"/>
<gene>
    <name evidence="1" type="ordered locus">MTR_8g466370</name>
    <name evidence="2" type="ORF">MtrunA17_Chr8g0356671</name>
</gene>
<keyword evidence="2" id="KW-0378">Hydrolase</keyword>
<protein>
    <submittedName>
        <fullName evidence="1 2">Acid phosphatase</fullName>
        <ecNumber evidence="2">3.1.3.2</ecNumber>
    </submittedName>
</protein>
<organism evidence="1 4">
    <name type="scientific">Medicago truncatula</name>
    <name type="common">Barrel medic</name>
    <name type="synonym">Medicago tribuloides</name>
    <dbReference type="NCBI Taxonomy" id="3880"/>
    <lineage>
        <taxon>Eukaryota</taxon>
        <taxon>Viridiplantae</taxon>
        <taxon>Streptophyta</taxon>
        <taxon>Embryophyta</taxon>
        <taxon>Tracheophyta</taxon>
        <taxon>Spermatophyta</taxon>
        <taxon>Magnoliopsida</taxon>
        <taxon>eudicotyledons</taxon>
        <taxon>Gunneridae</taxon>
        <taxon>Pentapetalae</taxon>
        <taxon>rosids</taxon>
        <taxon>fabids</taxon>
        <taxon>Fabales</taxon>
        <taxon>Fabaceae</taxon>
        <taxon>Papilionoideae</taxon>
        <taxon>50 kb inversion clade</taxon>
        <taxon>NPAAA clade</taxon>
        <taxon>Hologalegina</taxon>
        <taxon>IRL clade</taxon>
        <taxon>Trifolieae</taxon>
        <taxon>Medicago</taxon>
    </lineage>
</organism>
<accession>A0A072U1K1</accession>